<protein>
    <recommendedName>
        <fullName evidence="13">Fatty acid desaturase domain-containing protein</fullName>
    </recommendedName>
</protein>
<dbReference type="Pfam" id="PF00487">
    <property type="entry name" value="FA_desaturase"/>
    <property type="match status" value="1"/>
</dbReference>
<keyword evidence="3" id="KW-0444">Lipid biosynthesis</keyword>
<keyword evidence="9" id="KW-0443">Lipid metabolism</keyword>
<evidence type="ECO:0000256" key="9">
    <source>
        <dbReference type="ARBA" id="ARBA00023098"/>
    </source>
</evidence>
<keyword evidence="6 12" id="KW-1133">Transmembrane helix</keyword>
<feature type="transmembrane region" description="Helical" evidence="12">
    <location>
        <begin position="48"/>
        <end position="68"/>
    </location>
</feature>
<comment type="similarity">
    <text evidence="2">Belongs to the fatty acid desaturase type 2 family.</text>
</comment>
<dbReference type="InterPro" id="IPR005804">
    <property type="entry name" value="FA_desaturase_dom"/>
</dbReference>
<evidence type="ECO:0000256" key="1">
    <source>
        <dbReference type="ARBA" id="ARBA00004141"/>
    </source>
</evidence>
<comment type="caution">
    <text evidence="14">The sequence shown here is derived from an EMBL/GenBank/DDBJ whole genome shotgun (WGS) entry which is preliminary data.</text>
</comment>
<sequence length="349" mass="39470">MDPLTAEMTNNRPAAAKAVPLPGTAEPGLSGRLPLPAGVNLNRIEWGAALPILFYHLVALLAFIPWYFSWTGVIVAVIAARLSGLLGINIGYHRLLTHRGFRCPKWFEHVLVVIAICCVEDTPARWVAVHRRHHQHADEQPDPHSPLVNFLWGHIGWLIIKNPELNRLGIYERYAKDILRDPFYVALERNWLQLKIILIQWLVFFGLGFLAELAMGGTAMQALQFGLSILIWGVFVRTVFVWHQTWAVNSITHLWGYRNYQTDEDSRNNMVIGLLAHGEGWHNNHHADPRSARHGHKWWEFDTTWLTIRLFEKLGLATDVVGPSPYVMKAAATAGQTITTHGPDGTPTH</sequence>
<evidence type="ECO:0000256" key="11">
    <source>
        <dbReference type="ARBA" id="ARBA00023160"/>
    </source>
</evidence>
<organism evidence="14 15">
    <name type="scientific">Afipia broomeae ATCC 49717</name>
    <dbReference type="NCBI Taxonomy" id="883078"/>
    <lineage>
        <taxon>Bacteria</taxon>
        <taxon>Pseudomonadati</taxon>
        <taxon>Pseudomonadota</taxon>
        <taxon>Alphaproteobacteria</taxon>
        <taxon>Hyphomicrobiales</taxon>
        <taxon>Nitrobacteraceae</taxon>
        <taxon>Afipia</taxon>
    </lineage>
</organism>
<keyword evidence="10 12" id="KW-0472">Membrane</keyword>
<evidence type="ECO:0000256" key="7">
    <source>
        <dbReference type="ARBA" id="ARBA00023002"/>
    </source>
</evidence>
<keyword evidence="4 12" id="KW-0812">Transmembrane</keyword>
<dbReference type="PRINTS" id="PR00075">
    <property type="entry name" value="FACDDSATRASE"/>
</dbReference>
<evidence type="ECO:0000256" key="3">
    <source>
        <dbReference type="ARBA" id="ARBA00022516"/>
    </source>
</evidence>
<evidence type="ECO:0000256" key="4">
    <source>
        <dbReference type="ARBA" id="ARBA00022692"/>
    </source>
</evidence>
<dbReference type="GO" id="GO:0006633">
    <property type="term" value="P:fatty acid biosynthetic process"/>
    <property type="evidence" value="ECO:0007669"/>
    <property type="project" value="UniProtKB-KW"/>
</dbReference>
<dbReference type="eggNOG" id="COG1398">
    <property type="taxonomic scope" value="Bacteria"/>
</dbReference>
<evidence type="ECO:0000256" key="2">
    <source>
        <dbReference type="ARBA" id="ARBA00008749"/>
    </source>
</evidence>
<evidence type="ECO:0000313" key="15">
    <source>
        <dbReference type="Proteomes" id="UP000001096"/>
    </source>
</evidence>
<evidence type="ECO:0000256" key="6">
    <source>
        <dbReference type="ARBA" id="ARBA00022989"/>
    </source>
</evidence>
<evidence type="ECO:0000256" key="8">
    <source>
        <dbReference type="ARBA" id="ARBA00023004"/>
    </source>
</evidence>
<reference evidence="14 15" key="1">
    <citation type="submission" date="2012-04" db="EMBL/GenBank/DDBJ databases">
        <title>The Genome Sequence of Afipia broomeae ATCC 49717.</title>
        <authorList>
            <consortium name="The Broad Institute Genome Sequencing Platform"/>
            <person name="Earl A."/>
            <person name="Ward D."/>
            <person name="Feldgarden M."/>
            <person name="Gevers D."/>
            <person name="Huys G."/>
            <person name="Walker B."/>
            <person name="Young S.K."/>
            <person name="Zeng Q."/>
            <person name="Gargeya S."/>
            <person name="Fitzgerald M."/>
            <person name="Haas B."/>
            <person name="Abouelleil A."/>
            <person name="Alvarado L."/>
            <person name="Arachchi H.M."/>
            <person name="Berlin A."/>
            <person name="Chapman S.B."/>
            <person name="Goldberg J."/>
            <person name="Griggs A."/>
            <person name="Gujja S."/>
            <person name="Hansen M."/>
            <person name="Howarth C."/>
            <person name="Imamovic A."/>
            <person name="Larimer J."/>
            <person name="McCowen C."/>
            <person name="Montmayeur A."/>
            <person name="Murphy C."/>
            <person name="Neiman D."/>
            <person name="Pearson M."/>
            <person name="Priest M."/>
            <person name="Roberts A."/>
            <person name="Saif S."/>
            <person name="Shea T."/>
            <person name="Sisk P."/>
            <person name="Sykes S."/>
            <person name="Wortman J."/>
            <person name="Nusbaum C."/>
            <person name="Birren B."/>
        </authorList>
    </citation>
    <scope>NUCLEOTIDE SEQUENCE [LARGE SCALE GENOMIC DNA]</scope>
    <source>
        <strain evidence="14 15">ATCC 49717</strain>
    </source>
</reference>
<keyword evidence="7" id="KW-0560">Oxidoreductase</keyword>
<evidence type="ECO:0000256" key="5">
    <source>
        <dbReference type="ARBA" id="ARBA00022832"/>
    </source>
</evidence>
<dbReference type="CDD" id="cd03505">
    <property type="entry name" value="Delta9-FADS-like"/>
    <property type="match status" value="1"/>
</dbReference>
<gene>
    <name evidence="14" type="ORF">HMPREF9695_03470</name>
</gene>
<dbReference type="PANTHER" id="PTHR11351">
    <property type="entry name" value="ACYL-COA DESATURASE"/>
    <property type="match status" value="1"/>
</dbReference>
<dbReference type="GO" id="GO:0016717">
    <property type="term" value="F:oxidoreductase activity, acting on paired donors, with oxidation of a pair of donors resulting in the reduction of molecular oxygen to two molecules of water"/>
    <property type="evidence" value="ECO:0007669"/>
    <property type="project" value="InterPro"/>
</dbReference>
<name>K8P394_9BRAD</name>
<feature type="domain" description="Fatty acid desaturase" evidence="13">
    <location>
        <begin position="69"/>
        <end position="305"/>
    </location>
</feature>
<dbReference type="HOGENOM" id="CLU_027359_1_0_5"/>
<evidence type="ECO:0000313" key="14">
    <source>
        <dbReference type="EMBL" id="EKS37052.1"/>
    </source>
</evidence>
<keyword evidence="5" id="KW-0276">Fatty acid metabolism</keyword>
<feature type="transmembrane region" description="Helical" evidence="12">
    <location>
        <begin position="222"/>
        <end position="242"/>
    </location>
</feature>
<comment type="subcellular location">
    <subcellularLocation>
        <location evidence="1">Membrane</location>
        <topology evidence="1">Multi-pass membrane protein</topology>
    </subcellularLocation>
</comment>
<accession>K8P394</accession>
<keyword evidence="11" id="KW-0275">Fatty acid biosynthesis</keyword>
<evidence type="ECO:0000256" key="10">
    <source>
        <dbReference type="ARBA" id="ARBA00023136"/>
    </source>
</evidence>
<dbReference type="AlphaFoldDB" id="K8P394"/>
<proteinExistence type="inferred from homology"/>
<dbReference type="PATRIC" id="fig|883078.3.peg.3588"/>
<dbReference type="Proteomes" id="UP000001096">
    <property type="component" value="Unassembled WGS sequence"/>
</dbReference>
<dbReference type="EMBL" id="AGWX01000004">
    <property type="protein sequence ID" value="EKS37052.1"/>
    <property type="molecule type" value="Genomic_DNA"/>
</dbReference>
<evidence type="ECO:0000259" key="13">
    <source>
        <dbReference type="Pfam" id="PF00487"/>
    </source>
</evidence>
<dbReference type="InterPro" id="IPR015876">
    <property type="entry name" value="Acyl-CoA_DS"/>
</dbReference>
<feature type="transmembrane region" description="Helical" evidence="12">
    <location>
        <begin position="74"/>
        <end position="92"/>
    </location>
</feature>
<keyword evidence="15" id="KW-1185">Reference proteome</keyword>
<dbReference type="PANTHER" id="PTHR11351:SF31">
    <property type="entry name" value="DESATURASE 1, ISOFORM A-RELATED"/>
    <property type="match status" value="1"/>
</dbReference>
<feature type="transmembrane region" description="Helical" evidence="12">
    <location>
        <begin position="196"/>
        <end position="216"/>
    </location>
</feature>
<dbReference type="GO" id="GO:0016020">
    <property type="term" value="C:membrane"/>
    <property type="evidence" value="ECO:0007669"/>
    <property type="project" value="UniProtKB-SubCell"/>
</dbReference>
<evidence type="ECO:0000256" key="12">
    <source>
        <dbReference type="SAM" id="Phobius"/>
    </source>
</evidence>
<keyword evidence="8" id="KW-0408">Iron</keyword>